<evidence type="ECO:0000313" key="9">
    <source>
        <dbReference type="Proteomes" id="UP000001514"/>
    </source>
</evidence>
<evidence type="ECO:0000256" key="5">
    <source>
        <dbReference type="SAM" id="MobiDB-lite"/>
    </source>
</evidence>
<proteinExistence type="predicted"/>
<dbReference type="InterPro" id="IPR044249">
    <property type="entry name" value="XERICO-like"/>
</dbReference>
<keyword evidence="9" id="KW-1185">Reference proteome</keyword>
<dbReference type="eggNOG" id="KOG0800">
    <property type="taxonomic scope" value="Eukaryota"/>
</dbReference>
<dbReference type="SMART" id="SM00184">
    <property type="entry name" value="RING"/>
    <property type="match status" value="1"/>
</dbReference>
<feature type="transmembrane region" description="Helical" evidence="6">
    <location>
        <begin position="6"/>
        <end position="27"/>
    </location>
</feature>
<reference evidence="8 9" key="1">
    <citation type="journal article" date="2011" name="Science">
        <title>The Selaginella genome identifies genetic changes associated with the evolution of vascular plants.</title>
        <authorList>
            <person name="Banks J.A."/>
            <person name="Nishiyama T."/>
            <person name="Hasebe M."/>
            <person name="Bowman J.L."/>
            <person name="Gribskov M."/>
            <person name="dePamphilis C."/>
            <person name="Albert V.A."/>
            <person name="Aono N."/>
            <person name="Aoyama T."/>
            <person name="Ambrose B.A."/>
            <person name="Ashton N.W."/>
            <person name="Axtell M.J."/>
            <person name="Barker E."/>
            <person name="Barker M.S."/>
            <person name="Bennetzen J.L."/>
            <person name="Bonawitz N.D."/>
            <person name="Chapple C."/>
            <person name="Cheng C."/>
            <person name="Correa L.G."/>
            <person name="Dacre M."/>
            <person name="DeBarry J."/>
            <person name="Dreyer I."/>
            <person name="Elias M."/>
            <person name="Engstrom E.M."/>
            <person name="Estelle M."/>
            <person name="Feng L."/>
            <person name="Finet C."/>
            <person name="Floyd S.K."/>
            <person name="Frommer W.B."/>
            <person name="Fujita T."/>
            <person name="Gramzow L."/>
            <person name="Gutensohn M."/>
            <person name="Harholt J."/>
            <person name="Hattori M."/>
            <person name="Heyl A."/>
            <person name="Hirai T."/>
            <person name="Hiwatashi Y."/>
            <person name="Ishikawa M."/>
            <person name="Iwata M."/>
            <person name="Karol K.G."/>
            <person name="Koehler B."/>
            <person name="Kolukisaoglu U."/>
            <person name="Kubo M."/>
            <person name="Kurata T."/>
            <person name="Lalonde S."/>
            <person name="Li K."/>
            <person name="Li Y."/>
            <person name="Litt A."/>
            <person name="Lyons E."/>
            <person name="Manning G."/>
            <person name="Maruyama T."/>
            <person name="Michael T.P."/>
            <person name="Mikami K."/>
            <person name="Miyazaki S."/>
            <person name="Morinaga S."/>
            <person name="Murata T."/>
            <person name="Mueller-Roeber B."/>
            <person name="Nelson D.R."/>
            <person name="Obara M."/>
            <person name="Oguri Y."/>
            <person name="Olmstead R.G."/>
            <person name="Onodera N."/>
            <person name="Petersen B.L."/>
            <person name="Pils B."/>
            <person name="Prigge M."/>
            <person name="Rensing S.A."/>
            <person name="Riano-Pachon D.M."/>
            <person name="Roberts A.W."/>
            <person name="Sato Y."/>
            <person name="Scheller H.V."/>
            <person name="Schulz B."/>
            <person name="Schulz C."/>
            <person name="Shakirov E.V."/>
            <person name="Shibagaki N."/>
            <person name="Shinohara N."/>
            <person name="Shippen D.E."/>
            <person name="Soerensen I."/>
            <person name="Sotooka R."/>
            <person name="Sugimoto N."/>
            <person name="Sugita M."/>
            <person name="Sumikawa N."/>
            <person name="Tanurdzic M."/>
            <person name="Theissen G."/>
            <person name="Ulvskov P."/>
            <person name="Wakazuki S."/>
            <person name="Weng J.K."/>
            <person name="Willats W.W."/>
            <person name="Wipf D."/>
            <person name="Wolf P.G."/>
            <person name="Yang L."/>
            <person name="Zimmer A.D."/>
            <person name="Zhu Q."/>
            <person name="Mitros T."/>
            <person name="Hellsten U."/>
            <person name="Loque D."/>
            <person name="Otillar R."/>
            <person name="Salamov A."/>
            <person name="Schmutz J."/>
            <person name="Shapiro H."/>
            <person name="Lindquist E."/>
            <person name="Lucas S."/>
            <person name="Rokhsar D."/>
            <person name="Grigoriev I.V."/>
        </authorList>
    </citation>
    <scope>NUCLEOTIDE SEQUENCE [LARGE SCALE GENOMIC DNA]</scope>
</reference>
<dbReference type="KEGG" id="smo:SELMODRAFT_59591"/>
<evidence type="ECO:0000256" key="1">
    <source>
        <dbReference type="ARBA" id="ARBA00022723"/>
    </source>
</evidence>
<dbReference type="Proteomes" id="UP000001514">
    <property type="component" value="Unassembled WGS sequence"/>
</dbReference>
<dbReference type="PROSITE" id="PS50089">
    <property type="entry name" value="ZF_RING_2"/>
    <property type="match status" value="1"/>
</dbReference>
<feature type="compositionally biased region" description="Low complexity" evidence="5">
    <location>
        <begin position="55"/>
        <end position="67"/>
    </location>
</feature>
<evidence type="ECO:0000256" key="2">
    <source>
        <dbReference type="ARBA" id="ARBA00022771"/>
    </source>
</evidence>
<feature type="non-terminal residue" evidence="8">
    <location>
        <position position="1"/>
    </location>
</feature>
<dbReference type="InParanoid" id="D8SHK5"/>
<sequence length="127" mass="13819">FPSIYGGLLPLVVVNTAISLALVKNLLDSLLRIVGLKRDSSEIPSSSLDNPGEIPSSPSSSSSPPSSLEFPGENEEHETQCAVCLCDFEPSSLVRKLPNCSHVFHRDCLDKWLNHNHTTCPMCRSSL</sequence>
<dbReference type="Gramene" id="EFJ16125">
    <property type="protein sequence ID" value="EFJ16125"/>
    <property type="gene ID" value="SELMODRAFT_59591"/>
</dbReference>
<keyword evidence="2 4" id="KW-0863">Zinc-finger</keyword>
<dbReference type="Gene3D" id="3.30.40.10">
    <property type="entry name" value="Zinc/RING finger domain, C3HC4 (zinc finger)"/>
    <property type="match status" value="1"/>
</dbReference>
<keyword evidence="6" id="KW-0472">Membrane</keyword>
<organism evidence="9">
    <name type="scientific">Selaginella moellendorffii</name>
    <name type="common">Spikemoss</name>
    <dbReference type="NCBI Taxonomy" id="88036"/>
    <lineage>
        <taxon>Eukaryota</taxon>
        <taxon>Viridiplantae</taxon>
        <taxon>Streptophyta</taxon>
        <taxon>Embryophyta</taxon>
        <taxon>Tracheophyta</taxon>
        <taxon>Lycopodiopsida</taxon>
        <taxon>Selaginellales</taxon>
        <taxon>Selaginellaceae</taxon>
        <taxon>Selaginella</taxon>
    </lineage>
</organism>
<keyword evidence="6" id="KW-0812">Transmembrane</keyword>
<evidence type="ECO:0000256" key="4">
    <source>
        <dbReference type="PROSITE-ProRule" id="PRU00175"/>
    </source>
</evidence>
<dbReference type="STRING" id="88036.D8SHK5"/>
<dbReference type="PANTHER" id="PTHR47258">
    <property type="match status" value="1"/>
</dbReference>
<dbReference type="SMART" id="SM00744">
    <property type="entry name" value="RINGv"/>
    <property type="match status" value="1"/>
</dbReference>
<dbReference type="InterPro" id="IPR001841">
    <property type="entry name" value="Znf_RING"/>
</dbReference>
<feature type="non-terminal residue" evidence="8">
    <location>
        <position position="127"/>
    </location>
</feature>
<protein>
    <recommendedName>
        <fullName evidence="7">RING-type domain-containing protein</fullName>
    </recommendedName>
</protein>
<keyword evidence="3" id="KW-0862">Zinc</keyword>
<evidence type="ECO:0000313" key="8">
    <source>
        <dbReference type="EMBL" id="EFJ16125.1"/>
    </source>
</evidence>
<name>D8SHK5_SELML</name>
<dbReference type="OMA" id="ESIGCAH"/>
<dbReference type="EMBL" id="GL377620">
    <property type="protein sequence ID" value="EFJ16125.1"/>
    <property type="molecule type" value="Genomic_DNA"/>
</dbReference>
<evidence type="ECO:0000259" key="7">
    <source>
        <dbReference type="PROSITE" id="PS50089"/>
    </source>
</evidence>
<dbReference type="GO" id="GO:0008270">
    <property type="term" value="F:zinc ion binding"/>
    <property type="evidence" value="ECO:0007669"/>
    <property type="project" value="UniProtKB-KW"/>
</dbReference>
<feature type="region of interest" description="Disordered" evidence="5">
    <location>
        <begin position="41"/>
        <end position="74"/>
    </location>
</feature>
<accession>D8SHK5</accession>
<dbReference type="InterPro" id="IPR013083">
    <property type="entry name" value="Znf_RING/FYVE/PHD"/>
</dbReference>
<evidence type="ECO:0000256" key="6">
    <source>
        <dbReference type="SAM" id="Phobius"/>
    </source>
</evidence>
<dbReference type="FunCoup" id="D8SHK5">
    <property type="interactions" value="1"/>
</dbReference>
<keyword evidence="1" id="KW-0479">Metal-binding</keyword>
<dbReference type="InterPro" id="IPR011016">
    <property type="entry name" value="Znf_RING-CH"/>
</dbReference>
<dbReference type="PANTHER" id="PTHR47258:SF1">
    <property type="entry name" value="E3 UBIQUITIN-PROTEIN LIGASE XERICO-RELATED"/>
    <property type="match status" value="1"/>
</dbReference>
<keyword evidence="6" id="KW-1133">Transmembrane helix</keyword>
<dbReference type="SUPFAM" id="SSF57850">
    <property type="entry name" value="RING/U-box"/>
    <property type="match status" value="1"/>
</dbReference>
<dbReference type="AlphaFoldDB" id="D8SHK5"/>
<feature type="domain" description="RING-type" evidence="7">
    <location>
        <begin position="81"/>
        <end position="124"/>
    </location>
</feature>
<gene>
    <name evidence="8" type="ORF">SELMODRAFT_59591</name>
</gene>
<dbReference type="HOGENOM" id="CLU_013137_18_5_1"/>
<dbReference type="Pfam" id="PF13639">
    <property type="entry name" value="zf-RING_2"/>
    <property type="match status" value="1"/>
</dbReference>
<evidence type="ECO:0000256" key="3">
    <source>
        <dbReference type="ARBA" id="ARBA00022833"/>
    </source>
</evidence>